<reference evidence="6" key="1">
    <citation type="submission" date="2020-01" db="EMBL/GenBank/DDBJ databases">
        <authorList>
            <person name="Rat A."/>
        </authorList>
    </citation>
    <scope>NUCLEOTIDE SEQUENCE</scope>
    <source>
        <strain evidence="6">LMG 31228</strain>
    </source>
</reference>
<protein>
    <submittedName>
        <fullName evidence="6">ABC transporter substrate-binding protein</fullName>
    </submittedName>
</protein>
<dbReference type="GO" id="GO:0043190">
    <property type="term" value="C:ATP-binding cassette (ABC) transporter complex"/>
    <property type="evidence" value="ECO:0007669"/>
    <property type="project" value="InterPro"/>
</dbReference>
<evidence type="ECO:0000313" key="7">
    <source>
        <dbReference type="Proteomes" id="UP001138709"/>
    </source>
</evidence>
<dbReference type="RefSeq" id="WP_246523153.1">
    <property type="nucleotide sequence ID" value="NZ_JAAEDL010000008.1"/>
</dbReference>
<dbReference type="Proteomes" id="UP001138709">
    <property type="component" value="Unassembled WGS sequence"/>
</dbReference>
<dbReference type="SUPFAM" id="SSF53850">
    <property type="entry name" value="Periplasmic binding protein-like II"/>
    <property type="match status" value="1"/>
</dbReference>
<dbReference type="PIRSF" id="PIRSF002741">
    <property type="entry name" value="MppA"/>
    <property type="match status" value="1"/>
</dbReference>
<keyword evidence="4" id="KW-0812">Transmembrane</keyword>
<dbReference type="InterPro" id="IPR039424">
    <property type="entry name" value="SBP_5"/>
</dbReference>
<keyword evidence="4" id="KW-1133">Transmembrane helix</keyword>
<dbReference type="Gene3D" id="3.40.190.10">
    <property type="entry name" value="Periplasmic binding protein-like II"/>
    <property type="match status" value="1"/>
</dbReference>
<feature type="transmembrane region" description="Helical" evidence="4">
    <location>
        <begin position="33"/>
        <end position="54"/>
    </location>
</feature>
<comment type="similarity">
    <text evidence="2">Belongs to the bacterial solute-binding protein 5 family.</text>
</comment>
<proteinExistence type="inferred from homology"/>
<sequence>MANTKNDPIAALDTADTARVMDAIRRGATRRELMAMLGAGGMAAAAAGGVLGTAKEAAAQAPRRGGRIRVSGTSTSTADTLDPAKQSLSTDYARCNMFYNGLTTLDGSLTPQPALAESWDNEAAKVWTFRLRSGVTFHDGKPLTSEDVVFSLARHKDPATASRARSLAMQMSEIVATGPREVRITLEAPNADLPVVLGTFHFHIIRAGTTDFTTAIGTGPFLCREFQPGVRSISVRNPNYWQNGKPYLDEVEFIGIPDEQARVNALLSGDVQLIGGVDPRSVRRIQQTQGYSVFETKSGYYTNLIMRLDQAPGNNPDFVLAMKYMFDRAQMRTAILRNYGVIGNDQPIDPSNRFFFPGLAQRPFDLDRARFHFQRSGVGSTTLPVVCSPAAPNSVDMAQVLQQTGSRIGMNLEVRRVPSDGYWSNHWFKHPIGFGAINPRPSADILLTLFFKSDAAWNESAWRNPQFDQKLVAARTETDEAKRRQHYADMQVMIHNESGIGIPVFQSLLDGHSSRLKGLGAIPVGNLMGFDFAQHVWLDS</sequence>
<dbReference type="InterPro" id="IPR000914">
    <property type="entry name" value="SBP_5_dom"/>
</dbReference>
<comment type="subcellular location">
    <subcellularLocation>
        <location evidence="1">Periplasm</location>
    </subcellularLocation>
</comment>
<evidence type="ECO:0000256" key="4">
    <source>
        <dbReference type="SAM" id="Phobius"/>
    </source>
</evidence>
<dbReference type="GO" id="GO:1904680">
    <property type="term" value="F:peptide transmembrane transporter activity"/>
    <property type="evidence" value="ECO:0007669"/>
    <property type="project" value="TreeGrafter"/>
</dbReference>
<keyword evidence="7" id="KW-1185">Reference proteome</keyword>
<evidence type="ECO:0000256" key="2">
    <source>
        <dbReference type="ARBA" id="ARBA00005695"/>
    </source>
</evidence>
<evidence type="ECO:0000256" key="3">
    <source>
        <dbReference type="SAM" id="MobiDB-lite"/>
    </source>
</evidence>
<dbReference type="PANTHER" id="PTHR30290">
    <property type="entry name" value="PERIPLASMIC BINDING COMPONENT OF ABC TRANSPORTER"/>
    <property type="match status" value="1"/>
</dbReference>
<gene>
    <name evidence="6" type="ORF">GXW74_10270</name>
</gene>
<reference evidence="6" key="2">
    <citation type="journal article" date="2021" name="Syst. Appl. Microbiol.">
        <title>Roseomonas hellenica sp. nov., isolated from roots of wild-growing Alkanna tinctoria.</title>
        <authorList>
            <person name="Rat A."/>
            <person name="Naranjo H.D."/>
            <person name="Lebbe L."/>
            <person name="Cnockaert M."/>
            <person name="Krigas N."/>
            <person name="Grigoriadou K."/>
            <person name="Maloupa E."/>
            <person name="Willems A."/>
        </authorList>
    </citation>
    <scope>NUCLEOTIDE SEQUENCE</scope>
    <source>
        <strain evidence="6">LMG 31228</strain>
    </source>
</reference>
<accession>A0A9X9XAY7</accession>
<dbReference type="Gene3D" id="3.90.76.10">
    <property type="entry name" value="Dipeptide-binding Protein, Domain 1"/>
    <property type="match status" value="1"/>
</dbReference>
<dbReference type="AlphaFoldDB" id="A0A9X9XAY7"/>
<feature type="domain" description="Solute-binding protein family 5" evidence="5">
    <location>
        <begin position="110"/>
        <end position="453"/>
    </location>
</feature>
<keyword evidence="4" id="KW-0472">Membrane</keyword>
<dbReference type="GO" id="GO:0030288">
    <property type="term" value="C:outer membrane-bounded periplasmic space"/>
    <property type="evidence" value="ECO:0007669"/>
    <property type="project" value="UniProtKB-ARBA"/>
</dbReference>
<dbReference type="InterPro" id="IPR030678">
    <property type="entry name" value="Peptide/Ni-bd"/>
</dbReference>
<comment type="caution">
    <text evidence="6">The sequence shown here is derived from an EMBL/GenBank/DDBJ whole genome shotgun (WGS) entry which is preliminary data.</text>
</comment>
<name>A0A9X9XAY7_9PROT</name>
<dbReference type="Gene3D" id="3.10.105.10">
    <property type="entry name" value="Dipeptide-binding Protein, Domain 3"/>
    <property type="match status" value="1"/>
</dbReference>
<organism evidence="6 7">
    <name type="scientific">Neoroseomonas eburnea</name>
    <dbReference type="NCBI Taxonomy" id="1346889"/>
    <lineage>
        <taxon>Bacteria</taxon>
        <taxon>Pseudomonadati</taxon>
        <taxon>Pseudomonadota</taxon>
        <taxon>Alphaproteobacteria</taxon>
        <taxon>Acetobacterales</taxon>
        <taxon>Acetobacteraceae</taxon>
        <taxon>Neoroseomonas</taxon>
    </lineage>
</organism>
<dbReference type="CDD" id="cd08503">
    <property type="entry name" value="PBP2_NikA_DppA_OppA_like_17"/>
    <property type="match status" value="1"/>
</dbReference>
<dbReference type="GO" id="GO:0015833">
    <property type="term" value="P:peptide transport"/>
    <property type="evidence" value="ECO:0007669"/>
    <property type="project" value="TreeGrafter"/>
</dbReference>
<evidence type="ECO:0000313" key="6">
    <source>
        <dbReference type="EMBL" id="MBR0680873.1"/>
    </source>
</evidence>
<dbReference type="InterPro" id="IPR006311">
    <property type="entry name" value="TAT_signal"/>
</dbReference>
<evidence type="ECO:0000259" key="5">
    <source>
        <dbReference type="Pfam" id="PF00496"/>
    </source>
</evidence>
<dbReference type="EMBL" id="JAAEDL010000008">
    <property type="protein sequence ID" value="MBR0680873.1"/>
    <property type="molecule type" value="Genomic_DNA"/>
</dbReference>
<dbReference type="PROSITE" id="PS51318">
    <property type="entry name" value="TAT"/>
    <property type="match status" value="1"/>
</dbReference>
<feature type="region of interest" description="Disordered" evidence="3">
    <location>
        <begin position="58"/>
        <end position="80"/>
    </location>
</feature>
<evidence type="ECO:0000256" key="1">
    <source>
        <dbReference type="ARBA" id="ARBA00004418"/>
    </source>
</evidence>
<dbReference type="Pfam" id="PF00496">
    <property type="entry name" value="SBP_bac_5"/>
    <property type="match status" value="1"/>
</dbReference>